<evidence type="ECO:0000313" key="4">
    <source>
        <dbReference type="EMBL" id="QJY49670.1"/>
    </source>
</evidence>
<keyword evidence="2" id="KW-0408">Iron</keyword>
<sequence>MREWTEPPHIATMTKVADYREIDEILRSKDFRQGSHTESRPLFGGSLLLLDGPEHRERRRLENPLFDRAALMSYDHEALGPVIDQVVEECRALADGDGRVHADLVPLVRTMLHRISAATTGIDGVDTPERTERFRFFVDRLGAAATVEWSTEDHDEVLAEGLRLRAEFVEEFFGPSEERRKDLVAGFRAGRVTREELPVDLLTLLHLHRDDAWDAELPLREATLFLVAATQTTTHTLPHALLHLLDWVRDHPGDRARATEPDFLRRVVDESLRLHQPAPTLLRYATSAVTLASGRRIAEGERVALLFTPANRDPGLFGSDADEFDPYRATPPGIRPWGLTFGSGPHVCVGRPLVTGLAKRDGEQPTEGTMLRILRALLRAGVELDPDRPPVRNPSSTHDNYSSMPVVLTALGR</sequence>
<dbReference type="KEGG" id="pbro:HOP40_31145"/>
<dbReference type="GO" id="GO:0005506">
    <property type="term" value="F:iron ion binding"/>
    <property type="evidence" value="ECO:0007669"/>
    <property type="project" value="InterPro"/>
</dbReference>
<feature type="compositionally biased region" description="Polar residues" evidence="3">
    <location>
        <begin position="393"/>
        <end position="403"/>
    </location>
</feature>
<accession>A0A6M6JQV7</accession>
<dbReference type="InterPro" id="IPR017972">
    <property type="entry name" value="Cyt_P450_CS"/>
</dbReference>
<dbReference type="PRINTS" id="PR00359">
    <property type="entry name" value="BP450"/>
</dbReference>
<keyword evidence="2" id="KW-0349">Heme</keyword>
<evidence type="ECO:0000256" key="1">
    <source>
        <dbReference type="ARBA" id="ARBA00010617"/>
    </source>
</evidence>
<dbReference type="PANTHER" id="PTHR46696">
    <property type="entry name" value="P450, PUTATIVE (EUROFUNG)-RELATED"/>
    <property type="match status" value="1"/>
</dbReference>
<proteinExistence type="inferred from homology"/>
<evidence type="ECO:0000313" key="5">
    <source>
        <dbReference type="Proteomes" id="UP000505377"/>
    </source>
</evidence>
<dbReference type="GO" id="GO:0004497">
    <property type="term" value="F:monooxygenase activity"/>
    <property type="evidence" value="ECO:0007669"/>
    <property type="project" value="UniProtKB-KW"/>
</dbReference>
<dbReference type="InterPro" id="IPR002397">
    <property type="entry name" value="Cyt_P450_B"/>
</dbReference>
<dbReference type="Pfam" id="PF00067">
    <property type="entry name" value="p450"/>
    <property type="match status" value="1"/>
</dbReference>
<keyword evidence="2" id="KW-0479">Metal-binding</keyword>
<dbReference type="PANTHER" id="PTHR46696:SF1">
    <property type="entry name" value="CYTOCHROME P450 YJIB-RELATED"/>
    <property type="match status" value="1"/>
</dbReference>
<evidence type="ECO:0000256" key="3">
    <source>
        <dbReference type="SAM" id="MobiDB-lite"/>
    </source>
</evidence>
<dbReference type="Gene3D" id="1.10.630.10">
    <property type="entry name" value="Cytochrome P450"/>
    <property type="match status" value="1"/>
</dbReference>
<dbReference type="SUPFAM" id="SSF48264">
    <property type="entry name" value="Cytochrome P450"/>
    <property type="match status" value="1"/>
</dbReference>
<comment type="similarity">
    <text evidence="1 2">Belongs to the cytochrome P450 family.</text>
</comment>
<dbReference type="InterPro" id="IPR001128">
    <property type="entry name" value="Cyt_P450"/>
</dbReference>
<evidence type="ECO:0000256" key="2">
    <source>
        <dbReference type="RuleBase" id="RU000461"/>
    </source>
</evidence>
<dbReference type="AlphaFoldDB" id="A0A6M6JQV7"/>
<feature type="region of interest" description="Disordered" evidence="3">
    <location>
        <begin position="385"/>
        <end position="404"/>
    </location>
</feature>
<protein>
    <submittedName>
        <fullName evidence="4">Cytochrome P450</fullName>
    </submittedName>
</protein>
<keyword evidence="2" id="KW-0503">Monooxygenase</keyword>
<dbReference type="EMBL" id="CP053564">
    <property type="protein sequence ID" value="QJY49670.1"/>
    <property type="molecule type" value="Genomic_DNA"/>
</dbReference>
<dbReference type="PROSITE" id="PS00086">
    <property type="entry name" value="CYTOCHROME_P450"/>
    <property type="match status" value="1"/>
</dbReference>
<dbReference type="GO" id="GO:0020037">
    <property type="term" value="F:heme binding"/>
    <property type="evidence" value="ECO:0007669"/>
    <property type="project" value="InterPro"/>
</dbReference>
<dbReference type="InterPro" id="IPR036396">
    <property type="entry name" value="Cyt_P450_sf"/>
</dbReference>
<reference evidence="4 5" key="1">
    <citation type="submission" date="2020-05" db="EMBL/GenBank/DDBJ databases">
        <authorList>
            <person name="Mo P."/>
        </authorList>
    </citation>
    <scope>NUCLEOTIDE SEQUENCE [LARGE SCALE GENOMIC DNA]</scope>
    <source>
        <strain evidence="4 5">Gen01</strain>
    </source>
</reference>
<dbReference type="Proteomes" id="UP000505377">
    <property type="component" value="Chromosome"/>
</dbReference>
<keyword evidence="5" id="KW-1185">Reference proteome</keyword>
<dbReference type="RefSeq" id="WP_172166002.1">
    <property type="nucleotide sequence ID" value="NZ_CP053564.1"/>
</dbReference>
<organism evidence="4 5">
    <name type="scientific">Pseudonocardia broussonetiae</name>
    <dbReference type="NCBI Taxonomy" id="2736640"/>
    <lineage>
        <taxon>Bacteria</taxon>
        <taxon>Bacillati</taxon>
        <taxon>Actinomycetota</taxon>
        <taxon>Actinomycetes</taxon>
        <taxon>Pseudonocardiales</taxon>
        <taxon>Pseudonocardiaceae</taxon>
        <taxon>Pseudonocardia</taxon>
    </lineage>
</organism>
<keyword evidence="2" id="KW-0560">Oxidoreductase</keyword>
<name>A0A6M6JQV7_9PSEU</name>
<dbReference type="CDD" id="cd00302">
    <property type="entry name" value="cytochrome_P450"/>
    <property type="match status" value="1"/>
</dbReference>
<dbReference type="GO" id="GO:0016705">
    <property type="term" value="F:oxidoreductase activity, acting on paired donors, with incorporation or reduction of molecular oxygen"/>
    <property type="evidence" value="ECO:0007669"/>
    <property type="project" value="InterPro"/>
</dbReference>
<gene>
    <name evidence="4" type="ORF">HOP40_31145</name>
</gene>